<accession>A0A1N6FP73</accession>
<name>A0A1N6FP73_9RHOB</name>
<gene>
    <name evidence="3" type="ORF">SAMN05444002_1834</name>
</gene>
<dbReference type="PANTHER" id="PTHR13774:SF32">
    <property type="entry name" value="ANTISENSE-ENHANCING SEQUENCE 1"/>
    <property type="match status" value="1"/>
</dbReference>
<feature type="active site" evidence="2">
    <location>
        <position position="45"/>
    </location>
</feature>
<proteinExistence type="inferred from homology"/>
<dbReference type="OrthoDB" id="9788221at2"/>
<dbReference type="EMBL" id="FSRL01000001">
    <property type="protein sequence ID" value="SIN97031.1"/>
    <property type="molecule type" value="Genomic_DNA"/>
</dbReference>
<comment type="similarity">
    <text evidence="1">Belongs to the PhzF family.</text>
</comment>
<protein>
    <submittedName>
        <fullName evidence="3">Trans-2,3-dihydro-3-hydroxyanthranilate isomerase</fullName>
    </submittedName>
</protein>
<evidence type="ECO:0000256" key="2">
    <source>
        <dbReference type="PIRSR" id="PIRSR016184-1"/>
    </source>
</evidence>
<dbReference type="AlphaFoldDB" id="A0A1N6FP73"/>
<dbReference type="Proteomes" id="UP000184932">
    <property type="component" value="Unassembled WGS sequence"/>
</dbReference>
<dbReference type="Pfam" id="PF02567">
    <property type="entry name" value="PhzC-PhzF"/>
    <property type="match status" value="1"/>
</dbReference>
<dbReference type="NCBIfam" id="TIGR00654">
    <property type="entry name" value="PhzF_family"/>
    <property type="match status" value="1"/>
</dbReference>
<dbReference type="GO" id="GO:0016853">
    <property type="term" value="F:isomerase activity"/>
    <property type="evidence" value="ECO:0007669"/>
    <property type="project" value="UniProtKB-KW"/>
</dbReference>
<dbReference type="PIRSF" id="PIRSF016184">
    <property type="entry name" value="PhzC_PhzF"/>
    <property type="match status" value="1"/>
</dbReference>
<sequence length="276" mass="28808">MTPYLTLDVFTDTPFTGNPLAVIPDARALPEDALQKIAAEFNYSETTFIFPPEDPAHTARVRIFTPTMEIPFAGHPLIGTAVALGRAGHGPDLILETGVGPIRAHATPTEARFTTEVSLQVLAHPDPSLTARALGLPQTALAAPPVMASVGLPFTLTELTSREALAACTPDTAAFKQGAAAHPGSLDFAQFAWVRDGATIHARMFAPLDMIPEDPATGSACAALGAWLTAQHGPQTLTIRQGDDMGRPSRIGVTTTANAVTISGAAVPVMQGTLAF</sequence>
<dbReference type="PANTHER" id="PTHR13774">
    <property type="entry name" value="PHENAZINE BIOSYNTHESIS PROTEIN"/>
    <property type="match status" value="1"/>
</dbReference>
<dbReference type="InterPro" id="IPR003719">
    <property type="entry name" value="Phenazine_PhzF-like"/>
</dbReference>
<evidence type="ECO:0000313" key="4">
    <source>
        <dbReference type="Proteomes" id="UP000184932"/>
    </source>
</evidence>
<dbReference type="SUPFAM" id="SSF54506">
    <property type="entry name" value="Diaminopimelate epimerase-like"/>
    <property type="match status" value="1"/>
</dbReference>
<evidence type="ECO:0000256" key="1">
    <source>
        <dbReference type="ARBA" id="ARBA00008270"/>
    </source>
</evidence>
<keyword evidence="4" id="KW-1185">Reference proteome</keyword>
<dbReference type="GO" id="GO:0005737">
    <property type="term" value="C:cytoplasm"/>
    <property type="evidence" value="ECO:0007669"/>
    <property type="project" value="TreeGrafter"/>
</dbReference>
<evidence type="ECO:0000313" key="3">
    <source>
        <dbReference type="EMBL" id="SIN97031.1"/>
    </source>
</evidence>
<dbReference type="STRING" id="1217970.SAMN05444002_1834"/>
<keyword evidence="3" id="KW-0413">Isomerase</keyword>
<reference evidence="4" key="1">
    <citation type="submission" date="2016-11" db="EMBL/GenBank/DDBJ databases">
        <authorList>
            <person name="Varghese N."/>
            <person name="Submissions S."/>
        </authorList>
    </citation>
    <scope>NUCLEOTIDE SEQUENCE [LARGE SCALE GENOMIC DNA]</scope>
    <source>
        <strain evidence="4">DSM 29440</strain>
    </source>
</reference>
<dbReference type="Gene3D" id="3.10.310.10">
    <property type="entry name" value="Diaminopimelate Epimerase, Chain A, domain 1"/>
    <property type="match status" value="2"/>
</dbReference>
<organism evidence="3 4">
    <name type="scientific">Vannielia litorea</name>
    <dbReference type="NCBI Taxonomy" id="1217970"/>
    <lineage>
        <taxon>Bacteria</taxon>
        <taxon>Pseudomonadati</taxon>
        <taxon>Pseudomonadota</taxon>
        <taxon>Alphaproteobacteria</taxon>
        <taxon>Rhodobacterales</taxon>
        <taxon>Paracoccaceae</taxon>
        <taxon>Vannielia</taxon>
    </lineage>
</organism>